<proteinExistence type="predicted"/>
<evidence type="ECO:0000259" key="2">
    <source>
        <dbReference type="Pfam" id="PF06181"/>
    </source>
</evidence>
<dbReference type="SUPFAM" id="SSF46626">
    <property type="entry name" value="Cytochrome c"/>
    <property type="match status" value="1"/>
</dbReference>
<keyword evidence="1" id="KW-1133">Transmembrane helix</keyword>
<keyword evidence="1" id="KW-0472">Membrane</keyword>
<dbReference type="Pfam" id="PF06181">
    <property type="entry name" value="Urate_ox_N"/>
    <property type="match status" value="1"/>
</dbReference>
<dbReference type="InterPro" id="IPR036909">
    <property type="entry name" value="Cyt_c-like_dom_sf"/>
</dbReference>
<feature type="transmembrane region" description="Helical" evidence="1">
    <location>
        <begin position="278"/>
        <end position="298"/>
    </location>
</feature>
<feature type="domain" description="Urate oxidase N-terminal" evidence="2">
    <location>
        <begin position="4"/>
        <end position="298"/>
    </location>
</feature>
<organism evidence="3 4">
    <name type="scientific">Neptunomonas phycophila</name>
    <dbReference type="NCBI Taxonomy" id="1572645"/>
    <lineage>
        <taxon>Bacteria</taxon>
        <taxon>Pseudomonadati</taxon>
        <taxon>Pseudomonadota</taxon>
        <taxon>Gammaproteobacteria</taxon>
        <taxon>Oceanospirillales</taxon>
        <taxon>Oceanospirillaceae</taxon>
        <taxon>Neptunomonas</taxon>
    </lineage>
</organism>
<protein>
    <submittedName>
        <fullName evidence="3">Urate hydroxylase PuuD</fullName>
    </submittedName>
</protein>
<evidence type="ECO:0000313" key="4">
    <source>
        <dbReference type="Proteomes" id="UP001177341"/>
    </source>
</evidence>
<sequence>MDPYLNDWLSLVIRFLHVVTAIAWIGASFYFVWLDNTLQTPPDWKKKKGISGDLWAVHGGGFYEVAKYKLAPESMPETLHWFKWEAYSTWITGFLMLILIYYIGADAYLIDPNKADISQTTAILIGVGAIFGSYFVYDFACKTPLVEKGLLFGIVMLVLLTFLAWLLGLVFSDRGTYIHIGAIIGTCMAANVMTVIMPGQRALVTAVEKGEAPDPKYGYNAKLRSVHNNYATLPVLFIMLSNHYPMTFGHEYGWLVLGAIMLIAAWARHFFNLRHRGIVKPSILISAIVAFAALAWILKPTPIEAVEGSTGLTDAQAITLVKDKCGTCHSKAPTDDVFTVAPSGVMYDTSDEIMNWLPRIHARAIISKDMPFMNKTQMTDEQRAQLSEWITKKQAAK</sequence>
<gene>
    <name evidence="3" type="ORF">Q8W30_10455</name>
</gene>
<accession>A0ABT9EVA3</accession>
<feature type="transmembrane region" description="Helical" evidence="1">
    <location>
        <begin position="84"/>
        <end position="105"/>
    </location>
</feature>
<dbReference type="RefSeq" id="WP_290035838.1">
    <property type="nucleotide sequence ID" value="NZ_JAUYVO010000006.1"/>
</dbReference>
<dbReference type="EMBL" id="JAUYVO010000006">
    <property type="protein sequence ID" value="MDP2522988.1"/>
    <property type="molecule type" value="Genomic_DNA"/>
</dbReference>
<keyword evidence="4" id="KW-1185">Reference proteome</keyword>
<feature type="transmembrane region" description="Helical" evidence="1">
    <location>
        <begin position="177"/>
        <end position="196"/>
    </location>
</feature>
<reference evidence="3" key="1">
    <citation type="submission" date="2023-07" db="EMBL/GenBank/DDBJ databases">
        <title>Genome content predicts the carbon catabolic preferences of heterotrophic bacteria.</title>
        <authorList>
            <person name="Gralka M."/>
        </authorList>
    </citation>
    <scope>NUCLEOTIDE SEQUENCE</scope>
    <source>
        <strain evidence="3">5G01</strain>
    </source>
</reference>
<evidence type="ECO:0000256" key="1">
    <source>
        <dbReference type="SAM" id="Phobius"/>
    </source>
</evidence>
<feature type="transmembrane region" description="Helical" evidence="1">
    <location>
        <begin position="252"/>
        <end position="271"/>
    </location>
</feature>
<keyword evidence="1" id="KW-0812">Transmembrane</keyword>
<feature type="transmembrane region" description="Helical" evidence="1">
    <location>
        <begin position="117"/>
        <end position="137"/>
    </location>
</feature>
<name>A0ABT9EVA3_9GAMM</name>
<comment type="caution">
    <text evidence="3">The sequence shown here is derived from an EMBL/GenBank/DDBJ whole genome shotgun (WGS) entry which is preliminary data.</text>
</comment>
<feature type="transmembrane region" description="Helical" evidence="1">
    <location>
        <begin position="149"/>
        <end position="171"/>
    </location>
</feature>
<feature type="transmembrane region" description="Helical" evidence="1">
    <location>
        <begin position="12"/>
        <end position="33"/>
    </location>
</feature>
<feature type="transmembrane region" description="Helical" evidence="1">
    <location>
        <begin position="230"/>
        <end position="246"/>
    </location>
</feature>
<dbReference type="InterPro" id="IPR010389">
    <property type="entry name" value="Urate_ox_N"/>
</dbReference>
<dbReference type="Proteomes" id="UP001177341">
    <property type="component" value="Unassembled WGS sequence"/>
</dbReference>
<evidence type="ECO:0000313" key="3">
    <source>
        <dbReference type="EMBL" id="MDP2522988.1"/>
    </source>
</evidence>